<evidence type="ECO:0000313" key="5">
    <source>
        <dbReference type="EMBL" id="KAK3098344.1"/>
    </source>
</evidence>
<evidence type="ECO:0008006" key="7">
    <source>
        <dbReference type="Google" id="ProtNLM"/>
    </source>
</evidence>
<dbReference type="EMBL" id="VSWD01000007">
    <property type="protein sequence ID" value="KAK3098344.1"/>
    <property type="molecule type" value="Genomic_DNA"/>
</dbReference>
<dbReference type="InterPro" id="IPR021827">
    <property type="entry name" value="Nup186/Nup192/Nup205"/>
</dbReference>
<keyword evidence="3" id="KW-0813">Transport</keyword>
<evidence type="ECO:0000313" key="6">
    <source>
        <dbReference type="Proteomes" id="UP001186944"/>
    </source>
</evidence>
<dbReference type="Proteomes" id="UP001186944">
    <property type="component" value="Unassembled WGS sequence"/>
</dbReference>
<sequence>MKISCTILPQELNANDQQKYPPLISLYLTRKRWEGVGVIEGCLHQAPVNTMKSGVYCHLGPWLDYDVFYVEMQARLWGLYKELEQTVNAAIHKKLPDAAHDLEVALRKHKPDFVSLLKNPAKNAMYRDSVKKSTTVGLPVQGEQVTQTFSQQFIDESIIISDLFDMSEIAAVELLMAGERKQAEFPGLTRGLVAVLLYYDGQRSLVNSLRTLLQSRVGRMWTMELSPELSDMVNKYTDQLISKDGLINKILDLIANMDVTKEMDKLQKERAIGPPKHRKQLTDIYKEIKQILADCLFCLASQQPLGKSDTLRLLSHLRTDNSVSADGSIDLVTLCLLMAVLYSFDVSILEESNGPETVRNLPLMSENGYVTEIHKELMSSSQWANPGLKAVLQFAWALTLRQLSQYETPTDVSEICEVDEDVVNMALDANVFHFIRNSVVAVPDFHQEEYYLKKIHGLITDFIHIMPLRVKDLRTRGDESARIASSQTQDGIEIIVSPSRGFEYLLLLIGDLYGKDPLGLNLSLEFWYPQESSMQHESMYHSKTPQRQVELYKFIRLAGDLNQPMMLIPYIRSLIGLSSNPLAAHHCYDLLKTNGLSTGGPATLASWNHFFASLHQYYSSLRYERPTGGDITHRAPMVRGITPHELDGLLCVLQITRTVAEQNENCRVAIYENQQWSAVMMMFGLVTCSIPPLLKAEIFLTLAAFAKSPDLAANLWPSLEGSQILPTIRTSATKPAGGIKVELDEIESRLEEYCMTRAFLTLLNAMTDVPVPAGLGVGSRAPGFQPYLEFILDDVFLKSYTRGYKDIREKWQVAVGALEILCKLLREHELVAEDFVDELVELQGGGVVPLNKSSGHVLLTHMLKDSGLLRMVLRILDESISLLESYVPIQGKEHLDKVSLLCLRLVEYTLEKADQFLDAVRDTGSSLVVFPMDRLLLGINPRSGKADHLLNIAKYIEFSLLLPDHALSSMKILYSVCRSSSVQSALINLFTAEENTRLELIHGFVECLEVDDPETPVNKTIYMPEEKEELTSSQVHSSTREYLLQILLLSLEQPAPNLAHFLLGFELRKPVSKTNLQDPGILRSPKTCLHAILTILMSGVGTHSGPDCLTSTPRLAELSYKLLYLLAANKDTSAPTLRYLRSSRDFLYRQLHHLPFRKQQNKSSITSSQSWLMKVVSIELRLTSLNRQRSHTQRLMRLLLDDTSSDQTSTVPQPGMPDDCDLTMDRFGESLQGQSFLSSGRGPIKGIPFYSK</sequence>
<comment type="subcellular location">
    <subcellularLocation>
        <location evidence="1">Nucleus</location>
    </subcellularLocation>
</comment>
<name>A0AA88YK00_PINIB</name>
<accession>A0AA88YK00</accession>
<keyword evidence="6" id="KW-1185">Reference proteome</keyword>
<comment type="similarity">
    <text evidence="2">Belongs to the NUP186/NUP192/NUP205 family.</text>
</comment>
<reference evidence="5" key="1">
    <citation type="submission" date="2019-08" db="EMBL/GenBank/DDBJ databases">
        <title>The improved chromosome-level genome for the pearl oyster Pinctada fucata martensii using PacBio sequencing and Hi-C.</title>
        <authorList>
            <person name="Zheng Z."/>
        </authorList>
    </citation>
    <scope>NUCLEOTIDE SEQUENCE</scope>
    <source>
        <strain evidence="5">ZZ-2019</strain>
        <tissue evidence="5">Adductor muscle</tissue>
    </source>
</reference>
<dbReference type="GO" id="GO:0044611">
    <property type="term" value="C:nuclear pore inner ring"/>
    <property type="evidence" value="ECO:0007669"/>
    <property type="project" value="TreeGrafter"/>
</dbReference>
<dbReference type="GO" id="GO:0017056">
    <property type="term" value="F:structural constituent of nuclear pore"/>
    <property type="evidence" value="ECO:0007669"/>
    <property type="project" value="TreeGrafter"/>
</dbReference>
<dbReference type="PANTHER" id="PTHR31344:SF0">
    <property type="entry name" value="NUCLEAR PORE COMPLEX PROTEIN NUP205"/>
    <property type="match status" value="1"/>
</dbReference>
<dbReference type="PANTHER" id="PTHR31344">
    <property type="entry name" value="NUCLEAR PORE COMPLEX PROTEIN NUP205"/>
    <property type="match status" value="1"/>
</dbReference>
<proteinExistence type="inferred from homology"/>
<keyword evidence="4" id="KW-0539">Nucleus</keyword>
<evidence type="ECO:0000256" key="4">
    <source>
        <dbReference type="ARBA" id="ARBA00023242"/>
    </source>
</evidence>
<evidence type="ECO:0000256" key="3">
    <source>
        <dbReference type="ARBA" id="ARBA00022448"/>
    </source>
</evidence>
<gene>
    <name evidence="5" type="ORF">FSP39_018633</name>
</gene>
<evidence type="ECO:0000256" key="1">
    <source>
        <dbReference type="ARBA" id="ARBA00004123"/>
    </source>
</evidence>
<dbReference type="GO" id="GO:0006999">
    <property type="term" value="P:nuclear pore organization"/>
    <property type="evidence" value="ECO:0007669"/>
    <property type="project" value="TreeGrafter"/>
</dbReference>
<dbReference type="AlphaFoldDB" id="A0AA88YK00"/>
<organism evidence="5 6">
    <name type="scientific">Pinctada imbricata</name>
    <name type="common">Atlantic pearl-oyster</name>
    <name type="synonym">Pinctada martensii</name>
    <dbReference type="NCBI Taxonomy" id="66713"/>
    <lineage>
        <taxon>Eukaryota</taxon>
        <taxon>Metazoa</taxon>
        <taxon>Spiralia</taxon>
        <taxon>Lophotrochozoa</taxon>
        <taxon>Mollusca</taxon>
        <taxon>Bivalvia</taxon>
        <taxon>Autobranchia</taxon>
        <taxon>Pteriomorphia</taxon>
        <taxon>Pterioida</taxon>
        <taxon>Pterioidea</taxon>
        <taxon>Pteriidae</taxon>
        <taxon>Pinctada</taxon>
    </lineage>
</organism>
<protein>
    <recommendedName>
        <fullName evidence="7">Nuclear pore complex protein Nup205-like protein</fullName>
    </recommendedName>
</protein>
<comment type="caution">
    <text evidence="5">The sequence shown here is derived from an EMBL/GenBank/DDBJ whole genome shotgun (WGS) entry which is preliminary data.</text>
</comment>
<evidence type="ECO:0000256" key="2">
    <source>
        <dbReference type="ARBA" id="ARBA00005892"/>
    </source>
</evidence>
<dbReference type="Pfam" id="PF11894">
    <property type="entry name" value="Nup192"/>
    <property type="match status" value="1"/>
</dbReference>